<dbReference type="OrthoDB" id="9808002at2"/>
<evidence type="ECO:0000256" key="7">
    <source>
        <dbReference type="ARBA" id="ARBA00022898"/>
    </source>
</evidence>
<dbReference type="SUPFAM" id="SSF53383">
    <property type="entry name" value="PLP-dependent transferases"/>
    <property type="match status" value="1"/>
</dbReference>
<keyword evidence="7" id="KW-0663">Pyridoxal phosphate</keyword>
<evidence type="ECO:0000256" key="4">
    <source>
        <dbReference type="ARBA" id="ARBA00013558"/>
    </source>
</evidence>
<dbReference type="EMBL" id="VTWH01000002">
    <property type="protein sequence ID" value="KAA0970549.1"/>
    <property type="molecule type" value="Genomic_DNA"/>
</dbReference>
<organism evidence="12 13">
    <name type="scientific">Aureimonas fodinaquatilis</name>
    <dbReference type="NCBI Taxonomy" id="2565783"/>
    <lineage>
        <taxon>Bacteria</taxon>
        <taxon>Pseudomonadati</taxon>
        <taxon>Pseudomonadota</taxon>
        <taxon>Alphaproteobacteria</taxon>
        <taxon>Hyphomicrobiales</taxon>
        <taxon>Aurantimonadaceae</taxon>
        <taxon>Aureimonas</taxon>
    </lineage>
</organism>
<dbReference type="InterPro" id="IPR000192">
    <property type="entry name" value="Aminotrans_V_dom"/>
</dbReference>
<comment type="function">
    <text evidence="2">Catalyzes the removal of elemental sulfur atoms from cysteine to produce alanine. Seems to participate in the biosynthesis of the nitrogenase metalloclusters by providing the inorganic sulfur required for the Fe-S core formation.</text>
</comment>
<evidence type="ECO:0000256" key="6">
    <source>
        <dbReference type="ARBA" id="ARBA00022723"/>
    </source>
</evidence>
<evidence type="ECO:0000256" key="10">
    <source>
        <dbReference type="ARBA" id="ARBA00050776"/>
    </source>
</evidence>
<evidence type="ECO:0000259" key="11">
    <source>
        <dbReference type="Pfam" id="PF00266"/>
    </source>
</evidence>
<dbReference type="InterPro" id="IPR015422">
    <property type="entry name" value="PyrdxlP-dep_Trfase_small"/>
</dbReference>
<dbReference type="GO" id="GO:0051536">
    <property type="term" value="F:iron-sulfur cluster binding"/>
    <property type="evidence" value="ECO:0007669"/>
    <property type="project" value="UniProtKB-KW"/>
</dbReference>
<evidence type="ECO:0000256" key="3">
    <source>
        <dbReference type="ARBA" id="ARBA00006490"/>
    </source>
</evidence>
<dbReference type="Gene3D" id="1.10.260.50">
    <property type="match status" value="1"/>
</dbReference>
<evidence type="ECO:0000313" key="13">
    <source>
        <dbReference type="Proteomes" id="UP000324738"/>
    </source>
</evidence>
<dbReference type="PANTHER" id="PTHR11601">
    <property type="entry name" value="CYSTEINE DESULFURYLASE FAMILY MEMBER"/>
    <property type="match status" value="1"/>
</dbReference>
<dbReference type="GO" id="GO:0008483">
    <property type="term" value="F:transaminase activity"/>
    <property type="evidence" value="ECO:0007669"/>
    <property type="project" value="UniProtKB-KW"/>
</dbReference>
<dbReference type="Gene3D" id="3.40.640.10">
    <property type="entry name" value="Type I PLP-dependent aspartate aminotransferase-like (Major domain)"/>
    <property type="match status" value="1"/>
</dbReference>
<evidence type="ECO:0000256" key="1">
    <source>
        <dbReference type="ARBA" id="ARBA00001933"/>
    </source>
</evidence>
<keyword evidence="5 12" id="KW-0808">Transferase</keyword>
<comment type="caution">
    <text evidence="12">The sequence shown here is derived from an EMBL/GenBank/DDBJ whole genome shotgun (WGS) entry which is preliminary data.</text>
</comment>
<evidence type="ECO:0000256" key="2">
    <source>
        <dbReference type="ARBA" id="ARBA00003120"/>
    </source>
</evidence>
<dbReference type="GO" id="GO:0046872">
    <property type="term" value="F:metal ion binding"/>
    <property type="evidence" value="ECO:0007669"/>
    <property type="project" value="UniProtKB-KW"/>
</dbReference>
<evidence type="ECO:0000313" key="12">
    <source>
        <dbReference type="EMBL" id="KAA0970549.1"/>
    </source>
</evidence>
<keyword evidence="13" id="KW-1185">Reference proteome</keyword>
<protein>
    <recommendedName>
        <fullName evidence="4">Cysteine desulfurase</fullName>
    </recommendedName>
</protein>
<keyword evidence="9" id="KW-0411">Iron-sulfur</keyword>
<feature type="domain" description="Aminotransferase class V" evidence="11">
    <location>
        <begin position="9"/>
        <end position="373"/>
    </location>
</feature>
<evidence type="ECO:0000256" key="8">
    <source>
        <dbReference type="ARBA" id="ARBA00023004"/>
    </source>
</evidence>
<evidence type="ECO:0000256" key="9">
    <source>
        <dbReference type="ARBA" id="ARBA00023014"/>
    </source>
</evidence>
<dbReference type="GO" id="GO:0031071">
    <property type="term" value="F:cysteine desulfurase activity"/>
    <property type="evidence" value="ECO:0007669"/>
    <property type="project" value="UniProtKB-EC"/>
</dbReference>
<keyword evidence="12" id="KW-0032">Aminotransferase</keyword>
<dbReference type="Gene3D" id="3.90.1150.10">
    <property type="entry name" value="Aspartate Aminotransferase, domain 1"/>
    <property type="match status" value="1"/>
</dbReference>
<dbReference type="InterPro" id="IPR015421">
    <property type="entry name" value="PyrdxlP-dep_Trfase_major"/>
</dbReference>
<reference evidence="12 13" key="1">
    <citation type="submission" date="2019-08" db="EMBL/GenBank/DDBJ databases">
        <title>Aureimonas fodiniaquatilis sp. nov., isolated from a coal mine wastewater.</title>
        <authorList>
            <person name="Kim W."/>
        </authorList>
    </citation>
    <scope>NUCLEOTIDE SEQUENCE [LARGE SCALE GENOMIC DNA]</scope>
    <source>
        <strain evidence="12 13">CAU 1482</strain>
    </source>
</reference>
<gene>
    <name evidence="12" type="ORF">FPY71_08590</name>
</gene>
<accession>A0A5B0DZB9</accession>
<sequence>MTAGSKRLYLDYNATSPILPQAYQAVMAALTLPGNPSSVHAEGRAAKALLESARGAVAQLCAVSPDGVLFTSGATEAAAMALAPQWLKLGKPWQAAALAVLETDHPCLLAGGGFDAVAVTRLAVDSNGVLIPDALAQWLNSLAGAGGILALSLANSETGVLQNLDTVRAALDGHDVLLVLDAVQVAGRLPIDQAGGQADALLLSAHKLGGPKGVGALVLRDENTRPYALIRGGGQERGRRAGTESLPLIAGFGAAAQYFASVTPAHTMRHLQQRLELGLRSISTDIGILGEKAERLPNTTAFFHPQIQAETAQIAFDLAGIALSSGSACSSGKVGPSHVLQAMVNAGLQARPQAGALRVSLGHATSEADIDHFLAIAGKQFSRFAQSSD</sequence>
<dbReference type="InterPro" id="IPR015424">
    <property type="entry name" value="PyrdxlP-dep_Trfase"/>
</dbReference>
<dbReference type="InterPro" id="IPR016454">
    <property type="entry name" value="Cysteine_dSase"/>
</dbReference>
<comment type="cofactor">
    <cofactor evidence="1">
        <name>pyridoxal 5'-phosphate</name>
        <dbReference type="ChEBI" id="CHEBI:597326"/>
    </cofactor>
</comment>
<dbReference type="PIRSF" id="PIRSF005572">
    <property type="entry name" value="NifS"/>
    <property type="match status" value="1"/>
</dbReference>
<dbReference type="RefSeq" id="WP_149299627.1">
    <property type="nucleotide sequence ID" value="NZ_VTWH01000002.1"/>
</dbReference>
<dbReference type="Proteomes" id="UP000324738">
    <property type="component" value="Unassembled WGS sequence"/>
</dbReference>
<evidence type="ECO:0000256" key="5">
    <source>
        <dbReference type="ARBA" id="ARBA00022679"/>
    </source>
</evidence>
<keyword evidence="8" id="KW-0408">Iron</keyword>
<dbReference type="Pfam" id="PF00266">
    <property type="entry name" value="Aminotran_5"/>
    <property type="match status" value="1"/>
</dbReference>
<dbReference type="PANTHER" id="PTHR11601:SF34">
    <property type="entry name" value="CYSTEINE DESULFURASE"/>
    <property type="match status" value="1"/>
</dbReference>
<dbReference type="AlphaFoldDB" id="A0A5B0DZB9"/>
<comment type="similarity">
    <text evidence="3">Belongs to the class-V pyridoxal-phosphate-dependent aminotransferase family. NifS/IscS subfamily.</text>
</comment>
<comment type="catalytic activity">
    <reaction evidence="10">
        <text>(sulfur carrier)-H + L-cysteine = (sulfur carrier)-SH + L-alanine</text>
        <dbReference type="Rhea" id="RHEA:43892"/>
        <dbReference type="Rhea" id="RHEA-COMP:14737"/>
        <dbReference type="Rhea" id="RHEA-COMP:14739"/>
        <dbReference type="ChEBI" id="CHEBI:29917"/>
        <dbReference type="ChEBI" id="CHEBI:35235"/>
        <dbReference type="ChEBI" id="CHEBI:57972"/>
        <dbReference type="ChEBI" id="CHEBI:64428"/>
        <dbReference type="EC" id="2.8.1.7"/>
    </reaction>
</comment>
<name>A0A5B0DZB9_9HYPH</name>
<proteinExistence type="inferred from homology"/>
<keyword evidence="6" id="KW-0479">Metal-binding</keyword>